<evidence type="ECO:0000256" key="1">
    <source>
        <dbReference type="ARBA" id="ARBA00004173"/>
    </source>
</evidence>
<keyword evidence="20" id="KW-1185">Reference proteome</keyword>
<evidence type="ECO:0000256" key="16">
    <source>
        <dbReference type="ARBA" id="ARBA00068714"/>
    </source>
</evidence>
<reference evidence="19" key="2">
    <citation type="submission" date="2025-08" db="UniProtKB">
        <authorList>
            <consortium name="Ensembl"/>
        </authorList>
    </citation>
    <scope>IDENTIFICATION</scope>
</reference>
<dbReference type="PANTHER" id="PTHR13158:SF5">
    <property type="entry name" value="NAD KINASE 2, MITOCHONDRIAL"/>
    <property type="match status" value="1"/>
</dbReference>
<dbReference type="Pfam" id="PF01513">
    <property type="entry name" value="NAD_kinase"/>
    <property type="match status" value="1"/>
</dbReference>
<keyword evidence="7 17" id="KW-0547">Nucleotide-binding</keyword>
<evidence type="ECO:0000256" key="7">
    <source>
        <dbReference type="ARBA" id="ARBA00022741"/>
    </source>
</evidence>
<gene>
    <name evidence="19 21" type="primary">NADK2</name>
</gene>
<keyword evidence="11" id="KW-0809">Transit peptide</keyword>
<dbReference type="PIRSF" id="PIRSF017565">
    <property type="entry name" value="Kin_ATP-NAD_euk"/>
    <property type="match status" value="1"/>
</dbReference>
<dbReference type="AlphaFoldDB" id="A0A2I3TAF7"/>
<evidence type="ECO:0000256" key="3">
    <source>
        <dbReference type="ARBA" id="ARBA00011738"/>
    </source>
</evidence>
<evidence type="ECO:0000256" key="15">
    <source>
        <dbReference type="ARBA" id="ARBA00047925"/>
    </source>
</evidence>
<keyword evidence="5" id="KW-0597">Phosphoprotein</keyword>
<keyword evidence="6 17" id="KW-0808">Transferase</keyword>
<keyword evidence="13 17" id="KW-0520">NAD</keyword>
<dbReference type="Bgee" id="ENSPTRG00000016798">
    <property type="expression patterns" value="Expressed in liver and 21 other cell types or tissues"/>
</dbReference>
<comment type="subunit">
    <text evidence="3 17">Homodimer.</text>
</comment>
<comment type="function">
    <text evidence="17">Mitochondrial NAD(+) kinase that phosphorylates NAD(+) to yield NADP(+). Can use both ATP or inorganic polyphosphate as the phosphoryl donor.</text>
</comment>
<evidence type="ECO:0000256" key="4">
    <source>
        <dbReference type="ARBA" id="ARBA00012120"/>
    </source>
</evidence>
<dbReference type="GeneTree" id="ENSGT00390000006320"/>
<dbReference type="InterPro" id="IPR017438">
    <property type="entry name" value="ATP-NAD_kinase_N"/>
</dbReference>
<reference evidence="19" key="3">
    <citation type="submission" date="2025-09" db="UniProtKB">
        <authorList>
            <consortium name="Ensembl"/>
        </authorList>
    </citation>
    <scope>IDENTIFICATION</scope>
</reference>
<evidence type="ECO:0000313" key="20">
    <source>
        <dbReference type="Proteomes" id="UP000002277"/>
    </source>
</evidence>
<dbReference type="InterPro" id="IPR012355">
    <property type="entry name" value="NADK2_mit"/>
</dbReference>
<reference evidence="19 20" key="1">
    <citation type="journal article" date="2005" name="Nature">
        <title>Initial sequence of the chimpanzee genome and comparison with the human genome.</title>
        <authorList>
            <consortium name="Chimpanzee sequencing and analysis consortium"/>
        </authorList>
    </citation>
    <scope>NUCLEOTIDE SEQUENCE [LARGE SCALE GENOMIC DNA]</scope>
</reference>
<evidence type="ECO:0000256" key="12">
    <source>
        <dbReference type="ARBA" id="ARBA00022990"/>
    </source>
</evidence>
<dbReference type="GO" id="GO:0003951">
    <property type="term" value="F:NAD+ kinase activity"/>
    <property type="evidence" value="ECO:0007669"/>
    <property type="project" value="UniProtKB-UniRule"/>
</dbReference>
<evidence type="ECO:0000256" key="11">
    <source>
        <dbReference type="ARBA" id="ARBA00022946"/>
    </source>
</evidence>
<keyword evidence="10 17" id="KW-0521">NADP</keyword>
<evidence type="ECO:0000256" key="9">
    <source>
        <dbReference type="ARBA" id="ARBA00022840"/>
    </source>
</evidence>
<dbReference type="GO" id="GO:0042803">
    <property type="term" value="F:protein homodimerization activity"/>
    <property type="evidence" value="ECO:0007669"/>
    <property type="project" value="UniProtKB-UniRule"/>
</dbReference>
<keyword evidence="9 17" id="KW-0067">ATP-binding</keyword>
<dbReference type="Ensembl" id="ENSPTRT00000110234.1">
    <property type="protein sequence ID" value="ENSPTRP00000086212.1"/>
    <property type="gene ID" value="ENSPTRG00000016798.5"/>
</dbReference>
<keyword evidence="8 17" id="KW-0418">Kinase</keyword>
<dbReference type="GO" id="GO:0019674">
    <property type="term" value="P:NAD+ metabolic process"/>
    <property type="evidence" value="ECO:0007669"/>
    <property type="project" value="UniProtKB-UniRule"/>
</dbReference>
<accession>A0A2I3TAF7</accession>
<evidence type="ECO:0000256" key="8">
    <source>
        <dbReference type="ARBA" id="ARBA00022777"/>
    </source>
</evidence>
<dbReference type="InterPro" id="IPR016064">
    <property type="entry name" value="NAD/diacylglycerol_kinase_sf"/>
</dbReference>
<comment type="subcellular location">
    <subcellularLocation>
        <location evidence="1 17">Mitochondrion</location>
    </subcellularLocation>
</comment>
<evidence type="ECO:0000256" key="5">
    <source>
        <dbReference type="ARBA" id="ARBA00022553"/>
    </source>
</evidence>
<protein>
    <recommendedName>
        <fullName evidence="16 17">NAD kinase 2, mitochondrial</fullName>
        <ecNumber evidence="4 17">2.7.1.23</ecNumber>
    </recommendedName>
    <alternativeName>
        <fullName evidence="17">NAD kinase domain-containing protein 1, mitochondrial</fullName>
    </alternativeName>
</protein>
<evidence type="ECO:0000256" key="10">
    <source>
        <dbReference type="ARBA" id="ARBA00022857"/>
    </source>
</evidence>
<organism evidence="19 20">
    <name type="scientific">Pan troglodytes</name>
    <name type="common">Chimpanzee</name>
    <dbReference type="NCBI Taxonomy" id="9598"/>
    <lineage>
        <taxon>Eukaryota</taxon>
        <taxon>Metazoa</taxon>
        <taxon>Chordata</taxon>
        <taxon>Craniata</taxon>
        <taxon>Vertebrata</taxon>
        <taxon>Euteleostomi</taxon>
        <taxon>Mammalia</taxon>
        <taxon>Eutheria</taxon>
        <taxon>Euarchontoglires</taxon>
        <taxon>Primates</taxon>
        <taxon>Haplorrhini</taxon>
        <taxon>Catarrhini</taxon>
        <taxon>Hominidae</taxon>
        <taxon>Pan</taxon>
    </lineage>
</organism>
<sequence length="410" mass="46043">MTCYRGFLLGSCCRVAGGRAAALRGPGAGGPAARPRLGGDGGGRRHLGQGQPRELARCGSRADGGFRPSRVVVVAKTTRYEFEQQRYRYAELSEEDLKQLLALKGSSYSGLLERHHIHTKNVEHIIDSLRNEGIEVRLVKRREYDEETVRWADAVIAAGGDGTMLLAASKVLDRLKPVIGVNTDPERSEGHLCLPVRYTHSFPEALQKFYRGEFRWLWRQRIRLYLEGTGINPVPVDLHEQQLSLNQHNRALNIERAHDERSEASGPQLLPVRALNEVFIGESLSSRSFNINRVATQAVEDVLNIAKRQGNLSLPLNKELVEKVTNEYNESLLYSPEEPKILFSIREPIANRVFSSSRQRCFSSKVCVRSRCWDACMVVDGGTSFEFNDGAIASMMINKEDELRTVLLEQ</sequence>
<evidence type="ECO:0000256" key="2">
    <source>
        <dbReference type="ARBA" id="ARBA00010995"/>
    </source>
</evidence>
<dbReference type="PANTHER" id="PTHR13158">
    <property type="match status" value="1"/>
</dbReference>
<dbReference type="EC" id="2.7.1.23" evidence="4 17"/>
<evidence type="ECO:0000256" key="6">
    <source>
        <dbReference type="ARBA" id="ARBA00022679"/>
    </source>
</evidence>
<keyword evidence="12" id="KW-0007">Acetylation</keyword>
<evidence type="ECO:0000313" key="19">
    <source>
        <dbReference type="Ensembl" id="ENSPTRP00000086212.1"/>
    </source>
</evidence>
<dbReference type="Gene3D" id="3.40.50.10330">
    <property type="entry name" value="Probable inorganic polyphosphate/atp-NAD kinase, domain 1"/>
    <property type="match status" value="1"/>
</dbReference>
<evidence type="ECO:0000256" key="14">
    <source>
        <dbReference type="ARBA" id="ARBA00023128"/>
    </source>
</evidence>
<dbReference type="FunFam" id="3.40.50.10330:FF:000021">
    <property type="entry name" value="NAD kinase 2, mitochondrial"/>
    <property type="match status" value="1"/>
</dbReference>
<evidence type="ECO:0000256" key="18">
    <source>
        <dbReference type="SAM" id="MobiDB-lite"/>
    </source>
</evidence>
<dbReference type="Proteomes" id="UP000002277">
    <property type="component" value="Chromosome 5"/>
</dbReference>
<feature type="compositionally biased region" description="Low complexity" evidence="18">
    <location>
        <begin position="24"/>
        <end position="36"/>
    </location>
</feature>
<dbReference type="GO" id="GO:0005524">
    <property type="term" value="F:ATP binding"/>
    <property type="evidence" value="ECO:0007669"/>
    <property type="project" value="UniProtKB-UniRule"/>
</dbReference>
<dbReference type="EMBL" id="AACZ04053627">
    <property type="status" value="NOT_ANNOTATED_CDS"/>
    <property type="molecule type" value="Genomic_DNA"/>
</dbReference>
<evidence type="ECO:0000256" key="17">
    <source>
        <dbReference type="PIRNR" id="PIRNR017565"/>
    </source>
</evidence>
<dbReference type="GO" id="GO:0006741">
    <property type="term" value="P:NADP+ biosynthetic process"/>
    <property type="evidence" value="ECO:0007669"/>
    <property type="project" value="UniProtKB-UniRule"/>
</dbReference>
<dbReference type="GO" id="GO:0005759">
    <property type="term" value="C:mitochondrial matrix"/>
    <property type="evidence" value="ECO:0007669"/>
    <property type="project" value="UniProtKB-ARBA"/>
</dbReference>
<proteinExistence type="inferred from homology"/>
<name>A0A2I3TAF7_PANTR</name>
<evidence type="ECO:0000313" key="21">
    <source>
        <dbReference type="VGNC" id="VGNC:7089"/>
    </source>
</evidence>
<comment type="similarity">
    <text evidence="2 17">Belongs to the NAD kinase family.</text>
</comment>
<comment type="catalytic activity">
    <reaction evidence="15 17">
        <text>NAD(+) + ATP = ADP + NADP(+) + H(+)</text>
        <dbReference type="Rhea" id="RHEA:18629"/>
        <dbReference type="ChEBI" id="CHEBI:15378"/>
        <dbReference type="ChEBI" id="CHEBI:30616"/>
        <dbReference type="ChEBI" id="CHEBI:57540"/>
        <dbReference type="ChEBI" id="CHEBI:58349"/>
        <dbReference type="ChEBI" id="CHEBI:456216"/>
        <dbReference type="EC" id="2.7.1.23"/>
    </reaction>
</comment>
<evidence type="ECO:0000256" key="13">
    <source>
        <dbReference type="ARBA" id="ARBA00023027"/>
    </source>
</evidence>
<feature type="region of interest" description="Disordered" evidence="18">
    <location>
        <begin position="24"/>
        <end position="52"/>
    </location>
</feature>
<dbReference type="InterPro" id="IPR002504">
    <property type="entry name" value="NADK"/>
</dbReference>
<dbReference type="SUPFAM" id="SSF111331">
    <property type="entry name" value="NAD kinase/diacylglycerol kinase-like"/>
    <property type="match status" value="1"/>
</dbReference>
<keyword evidence="14 17" id="KW-0496">Mitochondrion</keyword>
<dbReference type="VGNC" id="VGNC:7089">
    <property type="gene designation" value="NADK2"/>
</dbReference>